<keyword evidence="3 7" id="KW-0349">Heme</keyword>
<evidence type="ECO:0000313" key="10">
    <source>
        <dbReference type="Proteomes" id="UP001215712"/>
    </source>
</evidence>
<dbReference type="GO" id="GO:0020037">
    <property type="term" value="F:heme binding"/>
    <property type="evidence" value="ECO:0007669"/>
    <property type="project" value="InterPro"/>
</dbReference>
<sequence length="455" mass="51864">YYNGIQRGIYHRFTNPLVHLPGPEVSKWTDLVYLYYWFSGKVPYYVHNLHERYGPVVRTSTTQVDICDVDAAREIHRTNTRFMKSQFYDFLIAKGFESMFNTSDPKFHAARRRLLATPISDSSLSKLEPLVFSRVHLAVDKIAEEMESRDAADVFKWWLFMATDIIGELSFGESFRMLENGEKNQYTKDLEAISGLQPIRTTFPNMVAIARYLPLPIFKEAGATANRMVTYAMQSIDRYAKYIEENPENPRQTLFTKAFDEKSGMTRQDIRQEAQGYIVAGSDTTAVTLTYLVYAVCQDPRIQQRLVAELATLTEPISDKNIRDLPYLKNLISETLRLYTAVPFGLPRAVPTGGAILKDTFIPGGTVVSTQSFYPERWENPTKDMKDASLPFGGGSRICIGIHLARMELRLATALFFRRFPKAFVSSNEGMCDEDMIMKAFFLSAPKGHRCLIQA</sequence>
<dbReference type="Proteomes" id="UP001215712">
    <property type="component" value="Unassembled WGS sequence"/>
</dbReference>
<evidence type="ECO:0000256" key="5">
    <source>
        <dbReference type="ARBA" id="ARBA00023002"/>
    </source>
</evidence>
<dbReference type="InterPro" id="IPR001128">
    <property type="entry name" value="Cyt_P450"/>
</dbReference>
<keyword evidence="6 7" id="KW-0408">Iron</keyword>
<evidence type="ECO:0000256" key="4">
    <source>
        <dbReference type="ARBA" id="ARBA00022723"/>
    </source>
</evidence>
<protein>
    <recommendedName>
        <fullName evidence="11">Cytochrome P450</fullName>
    </recommendedName>
</protein>
<dbReference type="EMBL" id="JAQJAN010000004">
    <property type="protein sequence ID" value="KAJ5732076.1"/>
    <property type="molecule type" value="Genomic_DNA"/>
</dbReference>
<reference evidence="9" key="1">
    <citation type="journal article" date="2023" name="IMA Fungus">
        <title>Comparative genomic study of the Penicillium genus elucidates a diverse pangenome and 15 lateral gene transfer events.</title>
        <authorList>
            <person name="Petersen C."/>
            <person name="Sorensen T."/>
            <person name="Nielsen M.R."/>
            <person name="Sondergaard T.E."/>
            <person name="Sorensen J.L."/>
            <person name="Fitzpatrick D.A."/>
            <person name="Frisvad J.C."/>
            <person name="Nielsen K.L."/>
        </authorList>
    </citation>
    <scope>NUCLEOTIDE SEQUENCE</scope>
    <source>
        <strain evidence="9">IBT 17514</strain>
    </source>
</reference>
<reference evidence="9" key="2">
    <citation type="submission" date="2023-01" db="EMBL/GenBank/DDBJ databases">
        <authorList>
            <person name="Petersen C."/>
        </authorList>
    </citation>
    <scope>NUCLEOTIDE SEQUENCE</scope>
    <source>
        <strain evidence="9">IBT 17514</strain>
    </source>
</reference>
<keyword evidence="5 8" id="KW-0560">Oxidoreductase</keyword>
<dbReference type="Pfam" id="PF00067">
    <property type="entry name" value="p450"/>
    <property type="match status" value="1"/>
</dbReference>
<comment type="caution">
    <text evidence="9">The sequence shown here is derived from an EMBL/GenBank/DDBJ whole genome shotgun (WGS) entry which is preliminary data.</text>
</comment>
<dbReference type="InterPro" id="IPR036396">
    <property type="entry name" value="Cyt_P450_sf"/>
</dbReference>
<evidence type="ECO:0008006" key="11">
    <source>
        <dbReference type="Google" id="ProtNLM"/>
    </source>
</evidence>
<dbReference type="PROSITE" id="PS00086">
    <property type="entry name" value="CYTOCHROME_P450"/>
    <property type="match status" value="1"/>
</dbReference>
<dbReference type="PRINTS" id="PR00463">
    <property type="entry name" value="EP450I"/>
</dbReference>
<dbReference type="GO" id="GO:0004497">
    <property type="term" value="F:monooxygenase activity"/>
    <property type="evidence" value="ECO:0007669"/>
    <property type="project" value="UniProtKB-KW"/>
</dbReference>
<evidence type="ECO:0000256" key="6">
    <source>
        <dbReference type="ARBA" id="ARBA00023004"/>
    </source>
</evidence>
<dbReference type="GO" id="GO:0043386">
    <property type="term" value="P:mycotoxin biosynthetic process"/>
    <property type="evidence" value="ECO:0007669"/>
    <property type="project" value="UniProtKB-ARBA"/>
</dbReference>
<feature type="non-terminal residue" evidence="9">
    <location>
        <position position="1"/>
    </location>
</feature>
<comment type="similarity">
    <text evidence="2 8">Belongs to the cytochrome P450 family.</text>
</comment>
<dbReference type="SUPFAM" id="SSF48264">
    <property type="entry name" value="Cytochrome P450"/>
    <property type="match status" value="1"/>
</dbReference>
<name>A0AAD6HPV3_9EURO</name>
<evidence type="ECO:0000313" key="9">
    <source>
        <dbReference type="EMBL" id="KAJ5732076.1"/>
    </source>
</evidence>
<gene>
    <name evidence="9" type="ORF">N7493_003557</name>
</gene>
<accession>A0AAD6HPV3</accession>
<keyword evidence="10" id="KW-1185">Reference proteome</keyword>
<evidence type="ECO:0000256" key="2">
    <source>
        <dbReference type="ARBA" id="ARBA00010617"/>
    </source>
</evidence>
<dbReference type="Gene3D" id="1.10.630.10">
    <property type="entry name" value="Cytochrome P450"/>
    <property type="match status" value="1"/>
</dbReference>
<evidence type="ECO:0000256" key="8">
    <source>
        <dbReference type="RuleBase" id="RU000461"/>
    </source>
</evidence>
<keyword evidence="8" id="KW-0503">Monooxygenase</keyword>
<feature type="binding site" description="axial binding residue" evidence="7">
    <location>
        <position position="399"/>
    </location>
    <ligand>
        <name>heme</name>
        <dbReference type="ChEBI" id="CHEBI:30413"/>
    </ligand>
    <ligandPart>
        <name>Fe</name>
        <dbReference type="ChEBI" id="CHEBI:18248"/>
    </ligandPart>
</feature>
<keyword evidence="4 7" id="KW-0479">Metal-binding</keyword>
<dbReference type="PANTHER" id="PTHR24305">
    <property type="entry name" value="CYTOCHROME P450"/>
    <property type="match status" value="1"/>
</dbReference>
<organism evidence="9 10">
    <name type="scientific">Penicillium malachiteum</name>
    <dbReference type="NCBI Taxonomy" id="1324776"/>
    <lineage>
        <taxon>Eukaryota</taxon>
        <taxon>Fungi</taxon>
        <taxon>Dikarya</taxon>
        <taxon>Ascomycota</taxon>
        <taxon>Pezizomycotina</taxon>
        <taxon>Eurotiomycetes</taxon>
        <taxon>Eurotiomycetidae</taxon>
        <taxon>Eurotiales</taxon>
        <taxon>Aspergillaceae</taxon>
        <taxon>Penicillium</taxon>
    </lineage>
</organism>
<evidence type="ECO:0000256" key="7">
    <source>
        <dbReference type="PIRSR" id="PIRSR602401-1"/>
    </source>
</evidence>
<dbReference type="PRINTS" id="PR00385">
    <property type="entry name" value="P450"/>
</dbReference>
<dbReference type="InterPro" id="IPR002401">
    <property type="entry name" value="Cyt_P450_E_grp-I"/>
</dbReference>
<evidence type="ECO:0000256" key="3">
    <source>
        <dbReference type="ARBA" id="ARBA00022617"/>
    </source>
</evidence>
<dbReference type="CDD" id="cd11059">
    <property type="entry name" value="CYP_fungal"/>
    <property type="match status" value="1"/>
</dbReference>
<evidence type="ECO:0000256" key="1">
    <source>
        <dbReference type="ARBA" id="ARBA00001971"/>
    </source>
</evidence>
<dbReference type="InterPro" id="IPR050121">
    <property type="entry name" value="Cytochrome_P450_monoxygenase"/>
</dbReference>
<dbReference type="GO" id="GO:0016705">
    <property type="term" value="F:oxidoreductase activity, acting on paired donors, with incorporation or reduction of molecular oxygen"/>
    <property type="evidence" value="ECO:0007669"/>
    <property type="project" value="InterPro"/>
</dbReference>
<proteinExistence type="inferred from homology"/>
<dbReference type="PANTHER" id="PTHR24305:SF96">
    <property type="entry name" value="CYTOCHROME P450 MONOOXYGENASE STCB-RELATED"/>
    <property type="match status" value="1"/>
</dbReference>
<dbReference type="AlphaFoldDB" id="A0AAD6HPV3"/>
<comment type="cofactor">
    <cofactor evidence="1 7">
        <name>heme</name>
        <dbReference type="ChEBI" id="CHEBI:30413"/>
    </cofactor>
</comment>
<dbReference type="GO" id="GO:0005506">
    <property type="term" value="F:iron ion binding"/>
    <property type="evidence" value="ECO:0007669"/>
    <property type="project" value="InterPro"/>
</dbReference>
<dbReference type="InterPro" id="IPR017972">
    <property type="entry name" value="Cyt_P450_CS"/>
</dbReference>